<name>A0AC61DG54_9FIRM</name>
<gene>
    <name evidence="1" type="ORF">CS063_00220</name>
</gene>
<dbReference type="Proteomes" id="UP000224460">
    <property type="component" value="Unassembled WGS sequence"/>
</dbReference>
<sequence>MNFQWLDMKRIFSMFIGTLLLAVATNGVLVPSKLLSGGISGISLLIHFLLDFKVSLLVLLLNIPIFLLGLLFLRKTYLFYSLLGMLMLSFWLEVTTTLVIPTGNILTIVLVGGVIHGLGSGIIFRADGSTGGTDILAKIVNKYFSINMATILFSLNLLIIILSIYFFGLDIAVLTLTTMFISSQVTNFVVDGINHKRTLFIITNAQNYQSISDAIIREIHRGVTVIPAMGAYTQEAKYILYTTISIREVAKVKQITLKYDPKAFMTVSETSQVVGNGRGFIHSPK</sequence>
<accession>A0AC61DG54</accession>
<evidence type="ECO:0000313" key="1">
    <source>
        <dbReference type="EMBL" id="PHV71937.1"/>
    </source>
</evidence>
<protein>
    <submittedName>
        <fullName evidence="1">Membrane protein</fullName>
    </submittedName>
</protein>
<organism evidence="1 2">
    <name type="scientific">Sporanaerobium hydrogeniformans</name>
    <dbReference type="NCBI Taxonomy" id="3072179"/>
    <lineage>
        <taxon>Bacteria</taxon>
        <taxon>Bacillati</taxon>
        <taxon>Bacillota</taxon>
        <taxon>Clostridia</taxon>
        <taxon>Lachnospirales</taxon>
        <taxon>Lachnospiraceae</taxon>
        <taxon>Sporanaerobium</taxon>
    </lineage>
</organism>
<evidence type="ECO:0000313" key="2">
    <source>
        <dbReference type="Proteomes" id="UP000224460"/>
    </source>
</evidence>
<keyword evidence="2" id="KW-1185">Reference proteome</keyword>
<reference evidence="1" key="1">
    <citation type="submission" date="2017-10" db="EMBL/GenBank/DDBJ databases">
        <title>Genome sequence of cellulolytic Lachnospiraceae bacterium XHS1971 isolated from hotspring sediment.</title>
        <authorList>
            <person name="Vasudevan G."/>
            <person name="Joshi A.J."/>
            <person name="Hivarkar S."/>
            <person name="Lanjekar V.B."/>
            <person name="Dhakephalkar P.K."/>
            <person name="Dagar S."/>
        </authorList>
    </citation>
    <scope>NUCLEOTIDE SEQUENCE</scope>
    <source>
        <strain evidence="1">XHS1971</strain>
    </source>
</reference>
<proteinExistence type="predicted"/>
<dbReference type="EMBL" id="PEDL01000001">
    <property type="protein sequence ID" value="PHV71937.1"/>
    <property type="molecule type" value="Genomic_DNA"/>
</dbReference>
<comment type="caution">
    <text evidence="1">The sequence shown here is derived from an EMBL/GenBank/DDBJ whole genome shotgun (WGS) entry which is preliminary data.</text>
</comment>